<evidence type="ECO:0000313" key="3">
    <source>
        <dbReference type="Proteomes" id="UP001597493"/>
    </source>
</evidence>
<accession>A0ABW5QVH0</accession>
<feature type="region of interest" description="Disordered" evidence="1">
    <location>
        <begin position="65"/>
        <end position="85"/>
    </location>
</feature>
<sequence length="106" mass="11553">MTAPGKVLAACIACMMLLAGCRDKLSLEDATVPLALGLDVEDDKFHSYISAPVFSRDIQKKSREAGAAAQSLRQTRSRHDAQFPGAVQGRNFQVVLLGKQMLQYDD</sequence>
<evidence type="ECO:0000313" key="2">
    <source>
        <dbReference type="EMBL" id="MFD2660364.1"/>
    </source>
</evidence>
<evidence type="ECO:0008006" key="4">
    <source>
        <dbReference type="Google" id="ProtNLM"/>
    </source>
</evidence>
<dbReference type="Proteomes" id="UP001597493">
    <property type="component" value="Unassembled WGS sequence"/>
</dbReference>
<organism evidence="2 3">
    <name type="scientific">Paenibacillus thailandensis</name>
    <dbReference type="NCBI Taxonomy" id="393250"/>
    <lineage>
        <taxon>Bacteria</taxon>
        <taxon>Bacillati</taxon>
        <taxon>Bacillota</taxon>
        <taxon>Bacilli</taxon>
        <taxon>Bacillales</taxon>
        <taxon>Paenibacillaceae</taxon>
        <taxon>Paenibacillus</taxon>
    </lineage>
</organism>
<reference evidence="3" key="1">
    <citation type="journal article" date="2019" name="Int. J. Syst. Evol. Microbiol.">
        <title>The Global Catalogue of Microorganisms (GCM) 10K type strain sequencing project: providing services to taxonomists for standard genome sequencing and annotation.</title>
        <authorList>
            <consortium name="The Broad Institute Genomics Platform"/>
            <consortium name="The Broad Institute Genome Sequencing Center for Infectious Disease"/>
            <person name="Wu L."/>
            <person name="Ma J."/>
        </authorList>
    </citation>
    <scope>NUCLEOTIDE SEQUENCE [LARGE SCALE GENOMIC DNA]</scope>
    <source>
        <strain evidence="3">TISTR 1827</strain>
    </source>
</reference>
<evidence type="ECO:0000256" key="1">
    <source>
        <dbReference type="SAM" id="MobiDB-lite"/>
    </source>
</evidence>
<protein>
    <recommendedName>
        <fullName evidence="4">Ger(X)C family spore germination protein</fullName>
    </recommendedName>
</protein>
<dbReference type="EMBL" id="JBHUMY010000007">
    <property type="protein sequence ID" value="MFD2660364.1"/>
    <property type="molecule type" value="Genomic_DNA"/>
</dbReference>
<dbReference type="PROSITE" id="PS51257">
    <property type="entry name" value="PROKAR_LIPOPROTEIN"/>
    <property type="match status" value="1"/>
</dbReference>
<dbReference type="RefSeq" id="WP_379271544.1">
    <property type="nucleotide sequence ID" value="NZ_JBHUGT010000046.1"/>
</dbReference>
<comment type="caution">
    <text evidence="2">The sequence shown here is derived from an EMBL/GenBank/DDBJ whole genome shotgun (WGS) entry which is preliminary data.</text>
</comment>
<gene>
    <name evidence="2" type="ORF">ACFSW5_08765</name>
</gene>
<name>A0ABW5QVH0_9BACL</name>
<keyword evidence="3" id="KW-1185">Reference proteome</keyword>
<proteinExistence type="predicted"/>